<dbReference type="EMBL" id="JAGIKZ010000001">
    <property type="protein sequence ID" value="MBP2239866.1"/>
    <property type="molecule type" value="Genomic_DNA"/>
</dbReference>
<evidence type="ECO:0000313" key="1">
    <source>
        <dbReference type="EMBL" id="MBP2239866.1"/>
    </source>
</evidence>
<sequence length="38" mass="4663">MDNDWRLMRNFYFQESVNTLIFNQSSTFGVDENNEDWV</sequence>
<evidence type="ECO:0000313" key="2">
    <source>
        <dbReference type="Proteomes" id="UP001519293"/>
    </source>
</evidence>
<reference evidence="1 2" key="1">
    <citation type="submission" date="2021-03" db="EMBL/GenBank/DDBJ databases">
        <title>Genomic Encyclopedia of Type Strains, Phase IV (KMG-IV): sequencing the most valuable type-strain genomes for metagenomic binning, comparative biology and taxonomic classification.</title>
        <authorList>
            <person name="Goeker M."/>
        </authorList>
    </citation>
    <scope>NUCLEOTIDE SEQUENCE [LARGE SCALE GENOMIC DNA]</scope>
    <source>
        <strain evidence="1 2">DSM 26675</strain>
    </source>
</reference>
<keyword evidence="2" id="KW-1185">Reference proteome</keyword>
<proteinExistence type="predicted"/>
<organism evidence="1 2">
    <name type="scientific">Cytobacillus eiseniae</name>
    <dbReference type="NCBI Taxonomy" id="762947"/>
    <lineage>
        <taxon>Bacteria</taxon>
        <taxon>Bacillati</taxon>
        <taxon>Bacillota</taxon>
        <taxon>Bacilli</taxon>
        <taxon>Bacillales</taxon>
        <taxon>Bacillaceae</taxon>
        <taxon>Cytobacillus</taxon>
    </lineage>
</organism>
<protein>
    <submittedName>
        <fullName evidence="1">Uncharacterized protein</fullName>
    </submittedName>
</protein>
<comment type="caution">
    <text evidence="1">The sequence shown here is derived from an EMBL/GenBank/DDBJ whole genome shotgun (WGS) entry which is preliminary data.</text>
</comment>
<gene>
    <name evidence="1" type="ORF">J2Z40_000419</name>
</gene>
<accession>A0ABS4RAE0</accession>
<dbReference type="Proteomes" id="UP001519293">
    <property type="component" value="Unassembled WGS sequence"/>
</dbReference>
<name>A0ABS4RAE0_9BACI</name>